<keyword evidence="29" id="KW-1185">Reference proteome</keyword>
<feature type="transmembrane region" description="Helical" evidence="26">
    <location>
        <begin position="12"/>
        <end position="29"/>
    </location>
</feature>
<evidence type="ECO:0000256" key="11">
    <source>
        <dbReference type="ARBA" id="ARBA00044881"/>
    </source>
</evidence>
<dbReference type="InterPro" id="IPR052187">
    <property type="entry name" value="MFSD1"/>
</dbReference>
<evidence type="ECO:0000256" key="21">
    <source>
        <dbReference type="ARBA" id="ARBA00044924"/>
    </source>
</evidence>
<dbReference type="Proteomes" id="UP000182652">
    <property type="component" value="Unassembled WGS sequence"/>
</dbReference>
<dbReference type="InterPro" id="IPR020846">
    <property type="entry name" value="MFS_dom"/>
</dbReference>
<reference evidence="28 29" key="1">
    <citation type="submission" date="2016-10" db="EMBL/GenBank/DDBJ databases">
        <authorList>
            <person name="de Groot N.N."/>
        </authorList>
    </citation>
    <scope>NUCLEOTIDE SEQUENCE [LARGE SCALE GENOMIC DNA]</scope>
    <source>
        <strain evidence="28 29">DSM 10495</strain>
    </source>
</reference>
<evidence type="ECO:0000256" key="5">
    <source>
        <dbReference type="ARBA" id="ARBA00022692"/>
    </source>
</evidence>
<evidence type="ECO:0000259" key="27">
    <source>
        <dbReference type="PROSITE" id="PS50850"/>
    </source>
</evidence>
<dbReference type="InterPro" id="IPR011701">
    <property type="entry name" value="MFS"/>
</dbReference>
<feature type="transmembrane region" description="Helical" evidence="26">
    <location>
        <begin position="256"/>
        <end position="277"/>
    </location>
</feature>
<feature type="transmembrane region" description="Helical" evidence="26">
    <location>
        <begin position="223"/>
        <end position="244"/>
    </location>
</feature>
<protein>
    <recommendedName>
        <fullName evidence="22">Lysosomal dipeptide transporter MFSD1</fullName>
    </recommendedName>
    <alternativeName>
        <fullName evidence="23">Major facilitator superfamily domain-containing protein 1</fullName>
    </alternativeName>
</protein>
<dbReference type="CDD" id="cd06174">
    <property type="entry name" value="MFS"/>
    <property type="match status" value="1"/>
</dbReference>
<comment type="catalytic activity">
    <reaction evidence="19">
        <text>L-histidyl-L-alpha-amino acid(out) = L-histidyl-L-alpha-amino acid(in)</text>
        <dbReference type="Rhea" id="RHEA:79379"/>
        <dbReference type="ChEBI" id="CHEBI:229964"/>
    </reaction>
</comment>
<feature type="transmembrane region" description="Helical" evidence="26">
    <location>
        <begin position="49"/>
        <end position="73"/>
    </location>
</feature>
<comment type="catalytic activity">
    <reaction evidence="18">
        <text>L-arginyl-glycine(out) = L-arginyl-glycine(in)</text>
        <dbReference type="Rhea" id="RHEA:79391"/>
        <dbReference type="ChEBI" id="CHEBI:229955"/>
    </reaction>
</comment>
<dbReference type="EMBL" id="FNSN01000003">
    <property type="protein sequence ID" value="SEC21633.1"/>
    <property type="molecule type" value="Genomic_DNA"/>
</dbReference>
<comment type="catalytic activity">
    <reaction evidence="21">
        <text>L-lysyl-glycine(out) = L-lysyl-glycine(in)</text>
        <dbReference type="Rhea" id="RHEA:79407"/>
        <dbReference type="ChEBI" id="CHEBI:191202"/>
    </reaction>
</comment>
<evidence type="ECO:0000256" key="18">
    <source>
        <dbReference type="ARBA" id="ARBA00044903"/>
    </source>
</evidence>
<dbReference type="GO" id="GO:0005886">
    <property type="term" value="C:plasma membrane"/>
    <property type="evidence" value="ECO:0007669"/>
    <property type="project" value="UniProtKB-SubCell"/>
</dbReference>
<feature type="transmembrane region" description="Helical" evidence="26">
    <location>
        <begin position="392"/>
        <end position="413"/>
    </location>
</feature>
<dbReference type="GO" id="GO:0022857">
    <property type="term" value="F:transmembrane transporter activity"/>
    <property type="evidence" value="ECO:0007669"/>
    <property type="project" value="InterPro"/>
</dbReference>
<feature type="transmembrane region" description="Helical" evidence="26">
    <location>
        <begin position="80"/>
        <end position="98"/>
    </location>
</feature>
<evidence type="ECO:0000313" key="28">
    <source>
        <dbReference type="EMBL" id="SEC21633.1"/>
    </source>
</evidence>
<evidence type="ECO:0000256" key="13">
    <source>
        <dbReference type="ARBA" id="ARBA00044891"/>
    </source>
</evidence>
<dbReference type="GO" id="GO:0005765">
    <property type="term" value="C:lysosomal membrane"/>
    <property type="evidence" value="ECO:0007669"/>
    <property type="project" value="UniProtKB-SubCell"/>
</dbReference>
<evidence type="ECO:0000256" key="26">
    <source>
        <dbReference type="SAM" id="Phobius"/>
    </source>
</evidence>
<dbReference type="Gene3D" id="1.20.1250.20">
    <property type="entry name" value="MFS general substrate transporter like domains"/>
    <property type="match status" value="2"/>
</dbReference>
<dbReference type="PANTHER" id="PTHR23512:SF3">
    <property type="entry name" value="MAJOR FACILITATOR SUPERFAMILY DOMAIN-CONTAINING PROTEIN 1"/>
    <property type="match status" value="1"/>
</dbReference>
<evidence type="ECO:0000256" key="7">
    <source>
        <dbReference type="ARBA" id="ARBA00023136"/>
    </source>
</evidence>
<feature type="transmembrane region" description="Helical" evidence="26">
    <location>
        <begin position="314"/>
        <end position="335"/>
    </location>
</feature>
<keyword evidence="6 26" id="KW-1133">Transmembrane helix</keyword>
<gene>
    <name evidence="28" type="ORF">SAMN04489745_2350</name>
</gene>
<evidence type="ECO:0000256" key="15">
    <source>
        <dbReference type="ARBA" id="ARBA00044898"/>
    </source>
</evidence>
<comment type="subunit">
    <text evidence="25">Homodimer. Interacts with lysosomal protein GLMP (via lumenal domain); the interaction starts while both proteins are still in the endoplasmic reticulum and is required for stabilization of MFSD1 in lysosomes but has no direct effect on its targeting to lysosomes or transporter activity.</text>
</comment>
<comment type="subcellular location">
    <subcellularLocation>
        <location evidence="2">Cell membrane</location>
        <topology evidence="2">Multi-pass membrane protein</topology>
    </subcellularLocation>
    <subcellularLocation>
        <location evidence="1">Lysosome membrane</location>
        <topology evidence="1">Multi-pass membrane protein</topology>
    </subcellularLocation>
</comment>
<organism evidence="28 29">
    <name type="scientific">Arthrobacter woluwensis</name>
    <dbReference type="NCBI Taxonomy" id="156980"/>
    <lineage>
        <taxon>Bacteria</taxon>
        <taxon>Bacillati</taxon>
        <taxon>Actinomycetota</taxon>
        <taxon>Actinomycetes</taxon>
        <taxon>Micrococcales</taxon>
        <taxon>Micrococcaceae</taxon>
        <taxon>Arthrobacter</taxon>
    </lineage>
</organism>
<keyword evidence="7 26" id="KW-0472">Membrane</keyword>
<keyword evidence="8" id="KW-0458">Lysosome</keyword>
<name>A0A1H4QPS9_9MICC</name>
<evidence type="ECO:0000313" key="29">
    <source>
        <dbReference type="Proteomes" id="UP000182652"/>
    </source>
</evidence>
<dbReference type="STRING" id="156980.SAMN04489745_2350"/>
<evidence type="ECO:0000256" key="20">
    <source>
        <dbReference type="ARBA" id="ARBA00044919"/>
    </source>
</evidence>
<feature type="transmembrane region" description="Helical" evidence="26">
    <location>
        <begin position="347"/>
        <end position="372"/>
    </location>
</feature>
<accession>A0A1H4QPS9</accession>
<evidence type="ECO:0000256" key="14">
    <source>
        <dbReference type="ARBA" id="ARBA00044893"/>
    </source>
</evidence>
<comment type="catalytic activity">
    <reaction evidence="20">
        <text>L-alanyl-L-lysine(out) = L-alanyl-L-lysine(in)</text>
        <dbReference type="Rhea" id="RHEA:79415"/>
        <dbReference type="ChEBI" id="CHEBI:192470"/>
    </reaction>
</comment>
<evidence type="ECO:0000256" key="25">
    <source>
        <dbReference type="ARBA" id="ARBA00046376"/>
    </source>
</evidence>
<evidence type="ECO:0000256" key="24">
    <source>
        <dbReference type="ARBA" id="ARBA00045709"/>
    </source>
</evidence>
<feature type="domain" description="Major facilitator superfamily (MFS) profile" evidence="27">
    <location>
        <begin position="15"/>
        <end position="418"/>
    </location>
</feature>
<sequence>MRKNGPVSSVRSWVMWGIGVFAYLVAVTQRTSFGVAGLEATDRFHASAAAISAFSVLQLLVYAGLQIPVGVLVDRLGPRNMIAMGAFLMFLGQAQLAAADSVAAGVVGRVLVGAGDAATFVSVLRLIPAWFPARTVPLMTQFTGMVGQLGQLVSVIPFALLLHSTAWTPAFLSLAALSALACVLVVALLRDTPQGRARSQSSGGLRQIGHTLAESWREPGTRLGLWSHFTTPFAGTVFAMAWGYPFLISAEGLDRGTASAVMSLFVLVAMVSGPFFGRFVSLYPVRRSSMVLLVSLVTGAGWLAVLLWPGRAPLWLLITLVVVMGIGGPASMIGFDFARTSNPVERIGTATGIVNVGGFVAALLSMYVIGLVLDLLNASGFSRGELYGLEPFRIAMSTQLLFLLVGMIAVAVVRRRARQAAGITPRPLARVLWERSRRGNR</sequence>
<evidence type="ECO:0000256" key="9">
    <source>
        <dbReference type="ARBA" id="ARBA00044876"/>
    </source>
</evidence>
<comment type="catalytic activity">
    <reaction evidence="11">
        <text>L-alpha-aminoacyl-L-arginine(out) = L-alpha-aminoacyl-L-arginine(in)</text>
        <dbReference type="Rhea" id="RHEA:79367"/>
        <dbReference type="ChEBI" id="CHEBI:229968"/>
    </reaction>
</comment>
<dbReference type="Pfam" id="PF07690">
    <property type="entry name" value="MFS_1"/>
    <property type="match status" value="1"/>
</dbReference>
<comment type="catalytic activity">
    <reaction evidence="14">
        <text>L-alpha-aminoacyl-L-lysine(out) = L-alpha-aminoacyl-L-lysine(in)</text>
        <dbReference type="Rhea" id="RHEA:79383"/>
        <dbReference type="ChEBI" id="CHEBI:229966"/>
    </reaction>
</comment>
<keyword evidence="5 26" id="KW-0812">Transmembrane</keyword>
<evidence type="ECO:0000256" key="3">
    <source>
        <dbReference type="ARBA" id="ARBA00008335"/>
    </source>
</evidence>
<comment type="catalytic activity">
    <reaction evidence="15">
        <text>L-aspartyl-L-lysine(out) = L-aspartyl-L-lysine(in)</text>
        <dbReference type="Rhea" id="RHEA:79411"/>
        <dbReference type="ChEBI" id="CHEBI:229953"/>
    </reaction>
</comment>
<proteinExistence type="inferred from homology"/>
<evidence type="ECO:0000256" key="4">
    <source>
        <dbReference type="ARBA" id="ARBA00022448"/>
    </source>
</evidence>
<keyword evidence="4" id="KW-0813">Transport</keyword>
<evidence type="ECO:0000256" key="17">
    <source>
        <dbReference type="ARBA" id="ARBA00044900"/>
    </source>
</evidence>
<comment type="function">
    <text evidence="24">Lysosomal dipeptide uniporter that selectively exports lysine, arginine or histidine-containing dipeptides with a net positive charge from the lysosome lumen into the cytosol. Could play a role in a specific type of protein O-glycosylation indirectly regulating macrophages migration and tissue invasion. Also essential for liver homeostasis.</text>
</comment>
<dbReference type="SUPFAM" id="SSF103473">
    <property type="entry name" value="MFS general substrate transporter"/>
    <property type="match status" value="1"/>
</dbReference>
<feature type="transmembrane region" description="Helical" evidence="26">
    <location>
        <begin position="170"/>
        <end position="189"/>
    </location>
</feature>
<evidence type="ECO:0000256" key="1">
    <source>
        <dbReference type="ARBA" id="ARBA00004155"/>
    </source>
</evidence>
<dbReference type="InterPro" id="IPR036259">
    <property type="entry name" value="MFS_trans_sf"/>
</dbReference>
<comment type="catalytic activity">
    <reaction evidence="12">
        <text>L-alpha-aminoacyl-L-histidine(out) = L-alpha-aminoacyl-L-histidine(in)</text>
        <dbReference type="Rhea" id="RHEA:79375"/>
        <dbReference type="ChEBI" id="CHEBI:229967"/>
    </reaction>
</comment>
<comment type="catalytic activity">
    <reaction evidence="16">
        <text>L-arginyl-L-alpha-amino acid(out) = L-arginyl-L-alpha-amino acid(in)</text>
        <dbReference type="Rhea" id="RHEA:79371"/>
        <dbReference type="ChEBI" id="CHEBI:84315"/>
    </reaction>
</comment>
<dbReference type="AlphaFoldDB" id="A0A1H4QPS9"/>
<comment type="catalytic activity">
    <reaction evidence="13">
        <text>L-lysyl-L-alpha-amino acid(out) = L-lysyl-L-alpha-amino acid(in)</text>
        <dbReference type="Rhea" id="RHEA:79387"/>
        <dbReference type="ChEBI" id="CHEBI:229965"/>
    </reaction>
</comment>
<comment type="catalytic activity">
    <reaction evidence="10">
        <text>L-histidyl-glycine(out) = L-histidyl-glycine(in)</text>
        <dbReference type="Rhea" id="RHEA:79395"/>
        <dbReference type="ChEBI" id="CHEBI:229957"/>
    </reaction>
</comment>
<evidence type="ECO:0000256" key="6">
    <source>
        <dbReference type="ARBA" id="ARBA00022989"/>
    </source>
</evidence>
<evidence type="ECO:0000256" key="8">
    <source>
        <dbReference type="ARBA" id="ARBA00023228"/>
    </source>
</evidence>
<evidence type="ECO:0000256" key="2">
    <source>
        <dbReference type="ARBA" id="ARBA00004651"/>
    </source>
</evidence>
<evidence type="ECO:0000256" key="16">
    <source>
        <dbReference type="ARBA" id="ARBA00044899"/>
    </source>
</evidence>
<comment type="catalytic activity">
    <reaction evidence="17">
        <text>L-lysyl-L-lysine(out) = L-lysyl-L-lysine(in)</text>
        <dbReference type="Rhea" id="RHEA:79403"/>
        <dbReference type="ChEBI" id="CHEBI:229956"/>
    </reaction>
</comment>
<dbReference type="PROSITE" id="PS50850">
    <property type="entry name" value="MFS"/>
    <property type="match status" value="1"/>
</dbReference>
<evidence type="ECO:0000256" key="22">
    <source>
        <dbReference type="ARBA" id="ARBA00044985"/>
    </source>
</evidence>
<evidence type="ECO:0000256" key="23">
    <source>
        <dbReference type="ARBA" id="ARBA00045018"/>
    </source>
</evidence>
<comment type="catalytic activity">
    <reaction evidence="9">
        <text>L-lysyl-L-alanine(out) = L-lysyl-L-alanine(in)</text>
        <dbReference type="Rhea" id="RHEA:79399"/>
        <dbReference type="ChEBI" id="CHEBI:229954"/>
    </reaction>
</comment>
<comment type="similarity">
    <text evidence="3">Belongs to the major facilitator superfamily.</text>
</comment>
<evidence type="ECO:0000256" key="19">
    <source>
        <dbReference type="ARBA" id="ARBA00044912"/>
    </source>
</evidence>
<evidence type="ECO:0000256" key="10">
    <source>
        <dbReference type="ARBA" id="ARBA00044878"/>
    </source>
</evidence>
<dbReference type="PANTHER" id="PTHR23512">
    <property type="entry name" value="MAJOR FACILITATOR SUPERFAMILY DOMAIN-CONTAINING PROTEIN 1"/>
    <property type="match status" value="1"/>
</dbReference>
<feature type="transmembrane region" description="Helical" evidence="26">
    <location>
        <begin position="289"/>
        <end position="308"/>
    </location>
</feature>
<evidence type="ECO:0000256" key="12">
    <source>
        <dbReference type="ARBA" id="ARBA00044884"/>
    </source>
</evidence>